<dbReference type="HOGENOM" id="CLU_853274_0_0_1"/>
<feature type="compositionally biased region" description="Polar residues" evidence="1">
    <location>
        <begin position="33"/>
        <end position="44"/>
    </location>
</feature>
<dbReference type="InParanoid" id="E9HZD7"/>
<evidence type="ECO:0000256" key="1">
    <source>
        <dbReference type="SAM" id="MobiDB-lite"/>
    </source>
</evidence>
<name>E9HZD7_DAPPU</name>
<reference evidence="2 3" key="1">
    <citation type="journal article" date="2011" name="Science">
        <title>The ecoresponsive genome of Daphnia pulex.</title>
        <authorList>
            <person name="Colbourne J.K."/>
            <person name="Pfrender M.E."/>
            <person name="Gilbert D."/>
            <person name="Thomas W.K."/>
            <person name="Tucker A."/>
            <person name="Oakley T.H."/>
            <person name="Tokishita S."/>
            <person name="Aerts A."/>
            <person name="Arnold G.J."/>
            <person name="Basu M.K."/>
            <person name="Bauer D.J."/>
            <person name="Caceres C.E."/>
            <person name="Carmel L."/>
            <person name="Casola C."/>
            <person name="Choi J.H."/>
            <person name="Detter J.C."/>
            <person name="Dong Q."/>
            <person name="Dusheyko S."/>
            <person name="Eads B.D."/>
            <person name="Frohlich T."/>
            <person name="Geiler-Samerotte K.A."/>
            <person name="Gerlach D."/>
            <person name="Hatcher P."/>
            <person name="Jogdeo S."/>
            <person name="Krijgsveld J."/>
            <person name="Kriventseva E.V."/>
            <person name="Kultz D."/>
            <person name="Laforsch C."/>
            <person name="Lindquist E."/>
            <person name="Lopez J."/>
            <person name="Manak J.R."/>
            <person name="Muller J."/>
            <person name="Pangilinan J."/>
            <person name="Patwardhan R.P."/>
            <person name="Pitluck S."/>
            <person name="Pritham E.J."/>
            <person name="Rechtsteiner A."/>
            <person name="Rho M."/>
            <person name="Rogozin I.B."/>
            <person name="Sakarya O."/>
            <person name="Salamov A."/>
            <person name="Schaack S."/>
            <person name="Shapiro H."/>
            <person name="Shiga Y."/>
            <person name="Skalitzky C."/>
            <person name="Smith Z."/>
            <person name="Souvorov A."/>
            <person name="Sung W."/>
            <person name="Tang Z."/>
            <person name="Tsuchiya D."/>
            <person name="Tu H."/>
            <person name="Vos H."/>
            <person name="Wang M."/>
            <person name="Wolf Y.I."/>
            <person name="Yamagata H."/>
            <person name="Yamada T."/>
            <person name="Ye Y."/>
            <person name="Shaw J.R."/>
            <person name="Andrews J."/>
            <person name="Crease T.J."/>
            <person name="Tang H."/>
            <person name="Lucas S.M."/>
            <person name="Robertson H.M."/>
            <person name="Bork P."/>
            <person name="Koonin E.V."/>
            <person name="Zdobnov E.M."/>
            <person name="Grigoriev I.V."/>
            <person name="Lynch M."/>
            <person name="Boore J.L."/>
        </authorList>
    </citation>
    <scope>NUCLEOTIDE SEQUENCE [LARGE SCALE GENOMIC DNA]</scope>
</reference>
<keyword evidence="3" id="KW-1185">Reference proteome</keyword>
<feature type="region of interest" description="Disordered" evidence="1">
    <location>
        <begin position="1"/>
        <end position="44"/>
    </location>
</feature>
<evidence type="ECO:0000313" key="2">
    <source>
        <dbReference type="EMBL" id="EFX62893.1"/>
    </source>
</evidence>
<organism evidence="2 3">
    <name type="scientific">Daphnia pulex</name>
    <name type="common">Water flea</name>
    <dbReference type="NCBI Taxonomy" id="6669"/>
    <lineage>
        <taxon>Eukaryota</taxon>
        <taxon>Metazoa</taxon>
        <taxon>Ecdysozoa</taxon>
        <taxon>Arthropoda</taxon>
        <taxon>Crustacea</taxon>
        <taxon>Branchiopoda</taxon>
        <taxon>Diplostraca</taxon>
        <taxon>Cladocera</taxon>
        <taxon>Anomopoda</taxon>
        <taxon>Daphniidae</taxon>
        <taxon>Daphnia</taxon>
    </lineage>
</organism>
<sequence length="326" mass="35802">MSSPESSRDDSLGTSDSSEDSVSDSGKSEANAVISSKSRQNSGSLESNFQLGRLQPHWLGKYPKIDVAYKLSLNECIHFKFVKTVEQDEDSIETIYFSAIPHDWRYFYPTNDWMEYTASSIGSREKSILHIDAMKIVKQLRAGVPREQWSDEKNAPGKRGIQAFPDLSFSTFTPKIDVTSQNLIIGEEATTSTDSRFARCNLASAVQSTQSGVRGVYATQSGSSTASTTAKKSAHNAVSQTQPEFKAITQHLRVIEEKSKENQLQELEKVELDEIPLTSVDDFISFNAEVSSIAGQCNAPFVKSIGGANGLDTIKIAWSVSTTIDC</sequence>
<dbReference type="Proteomes" id="UP000000305">
    <property type="component" value="Unassembled WGS sequence"/>
</dbReference>
<dbReference type="EMBL" id="GL733321">
    <property type="protein sequence ID" value="EFX62893.1"/>
    <property type="molecule type" value="Genomic_DNA"/>
</dbReference>
<evidence type="ECO:0000313" key="3">
    <source>
        <dbReference type="Proteomes" id="UP000000305"/>
    </source>
</evidence>
<dbReference type="AlphaFoldDB" id="E9HZD7"/>
<protein>
    <submittedName>
        <fullName evidence="2">Uncharacterized protein</fullName>
    </submittedName>
</protein>
<accession>E9HZD7</accession>
<proteinExistence type="predicted"/>
<gene>
    <name evidence="2" type="ORF">DAPPUDRAFT_119754</name>
</gene>
<feature type="compositionally biased region" description="Basic and acidic residues" evidence="1">
    <location>
        <begin position="1"/>
        <end position="11"/>
    </location>
</feature>
<dbReference type="KEGG" id="dpx:DAPPUDRAFT_119754"/>